<evidence type="ECO:0000256" key="5">
    <source>
        <dbReference type="ARBA" id="ARBA00023136"/>
    </source>
</evidence>
<dbReference type="PROSITE" id="PS50253">
    <property type="entry name" value="COX3"/>
    <property type="match status" value="1"/>
</dbReference>
<dbReference type="InterPro" id="IPR035973">
    <property type="entry name" value="Cyt_c_oxidase_su3-like_sf"/>
</dbReference>
<evidence type="ECO:0000256" key="9">
    <source>
        <dbReference type="SAM" id="MobiDB-lite"/>
    </source>
</evidence>
<feature type="region of interest" description="Disordered" evidence="9">
    <location>
        <begin position="1"/>
        <end position="22"/>
    </location>
</feature>
<feature type="transmembrane region" description="Helical" evidence="10">
    <location>
        <begin position="28"/>
        <end position="47"/>
    </location>
</feature>
<keyword evidence="5 10" id="KW-0472">Membrane</keyword>
<proteinExistence type="inferred from homology"/>
<dbReference type="Pfam" id="PF00510">
    <property type="entry name" value="COX3"/>
    <property type="match status" value="1"/>
</dbReference>
<keyword evidence="13" id="KW-1185">Reference proteome</keyword>
<dbReference type="Proteomes" id="UP001059836">
    <property type="component" value="Chromosome"/>
</dbReference>
<dbReference type="RefSeq" id="WP_213247082.1">
    <property type="nucleotide sequence ID" value="NZ_CP045806.1"/>
</dbReference>
<reference evidence="12" key="1">
    <citation type="journal article" date="2021" name="Nat. Microbiol.">
        <title>Cocultivation of an ultrasmall environmental parasitic bacterium with lytic ability against bacteria associated with wastewater foams.</title>
        <authorList>
            <person name="Batinovic S."/>
            <person name="Rose J.J.A."/>
            <person name="Ratcliffe J."/>
            <person name="Seviour R.J."/>
            <person name="Petrovski S."/>
        </authorList>
    </citation>
    <scope>NUCLEOTIDE SEQUENCE</scope>
    <source>
        <strain evidence="12">CON9</strain>
    </source>
</reference>
<feature type="transmembrane region" description="Helical" evidence="10">
    <location>
        <begin position="183"/>
        <end position="202"/>
    </location>
</feature>
<feature type="transmembrane region" description="Helical" evidence="10">
    <location>
        <begin position="99"/>
        <end position="115"/>
    </location>
</feature>
<evidence type="ECO:0000256" key="2">
    <source>
        <dbReference type="ARBA" id="ARBA00010581"/>
    </source>
</evidence>
<comment type="similarity">
    <text evidence="2 8">Belongs to the cytochrome c oxidase subunit 3 family.</text>
</comment>
<evidence type="ECO:0000256" key="1">
    <source>
        <dbReference type="ARBA" id="ARBA00004141"/>
    </source>
</evidence>
<feature type="domain" description="Heme-copper oxidase subunit III family profile" evidence="11">
    <location>
        <begin position="1"/>
        <end position="203"/>
    </location>
</feature>
<evidence type="ECO:0000256" key="7">
    <source>
        <dbReference type="ARBA" id="ARBA00047816"/>
    </source>
</evidence>
<dbReference type="EMBL" id="CP045809">
    <property type="protein sequence ID" value="QHN34221.1"/>
    <property type="molecule type" value="Genomic_DNA"/>
</dbReference>
<feature type="compositionally biased region" description="Polar residues" evidence="9">
    <location>
        <begin position="1"/>
        <end position="20"/>
    </location>
</feature>
<sequence length="203" mass="22051">MVSNTATEQGDRTPGQSETPHTPGETGLWVFLLGDMVVFVVMFVAFLAERAVEPDLFTTSRESVSLVIALTNTMILLVSSLAVVIALNHVRADRFTPAVRAFAVALLCAVAFIGFKATEYTHLVSGGHGPDSNAYFMWLFILTGVHLAHVVLGVGVLTALLLRARRGVRATGTGRIVYEGGACYWHLVDLLWMMLFPLVYLVA</sequence>
<name>A0ABX6IFU6_9ACTN</name>
<evidence type="ECO:0000313" key="12">
    <source>
        <dbReference type="EMBL" id="QHN34221.1"/>
    </source>
</evidence>
<evidence type="ECO:0000256" key="4">
    <source>
        <dbReference type="ARBA" id="ARBA00022989"/>
    </source>
</evidence>
<dbReference type="InterPro" id="IPR000298">
    <property type="entry name" value="Cyt_c_oxidase-like_su3"/>
</dbReference>
<feature type="transmembrane region" description="Helical" evidence="10">
    <location>
        <begin position="67"/>
        <end position="87"/>
    </location>
</feature>
<accession>A0ABX6IFU6</accession>
<keyword evidence="3 8" id="KW-0812">Transmembrane</keyword>
<dbReference type="PANTHER" id="PTHR11403:SF6">
    <property type="entry name" value="NITRIC OXIDE REDUCTASE SUBUNIT E"/>
    <property type="match status" value="1"/>
</dbReference>
<evidence type="ECO:0000256" key="3">
    <source>
        <dbReference type="ARBA" id="ARBA00022692"/>
    </source>
</evidence>
<evidence type="ECO:0000256" key="8">
    <source>
        <dbReference type="RuleBase" id="RU003376"/>
    </source>
</evidence>
<comment type="catalytic activity">
    <reaction evidence="7">
        <text>4 Fe(II)-[cytochrome c] + O2 + 8 H(+)(in) = 4 Fe(III)-[cytochrome c] + 2 H2O + 4 H(+)(out)</text>
        <dbReference type="Rhea" id="RHEA:11436"/>
        <dbReference type="Rhea" id="RHEA-COMP:10350"/>
        <dbReference type="Rhea" id="RHEA-COMP:14399"/>
        <dbReference type="ChEBI" id="CHEBI:15377"/>
        <dbReference type="ChEBI" id="CHEBI:15378"/>
        <dbReference type="ChEBI" id="CHEBI:15379"/>
        <dbReference type="ChEBI" id="CHEBI:29033"/>
        <dbReference type="ChEBI" id="CHEBI:29034"/>
        <dbReference type="EC" id="7.1.1.9"/>
    </reaction>
</comment>
<keyword evidence="4 10" id="KW-1133">Transmembrane helix</keyword>
<evidence type="ECO:0000256" key="10">
    <source>
        <dbReference type="SAM" id="Phobius"/>
    </source>
</evidence>
<dbReference type="InterPro" id="IPR024791">
    <property type="entry name" value="Cyt_c/ubiquinol_Oxase_su3"/>
</dbReference>
<dbReference type="PANTHER" id="PTHR11403">
    <property type="entry name" value="CYTOCHROME C OXIDASE SUBUNIT III"/>
    <property type="match status" value="1"/>
</dbReference>
<dbReference type="Gene3D" id="1.20.120.80">
    <property type="entry name" value="Cytochrome c oxidase, subunit III, four-helix bundle"/>
    <property type="match status" value="1"/>
</dbReference>
<dbReference type="SUPFAM" id="SSF81452">
    <property type="entry name" value="Cytochrome c oxidase subunit III-like"/>
    <property type="match status" value="1"/>
</dbReference>
<gene>
    <name evidence="12" type="ORF">GII31_04205</name>
</gene>
<comment type="subcellular location">
    <subcellularLocation>
        <location evidence="8">Cell membrane</location>
        <topology evidence="8">Multi-pass membrane protein</topology>
    </subcellularLocation>
    <subcellularLocation>
        <location evidence="1">Membrane</location>
        <topology evidence="1">Multi-pass membrane protein</topology>
    </subcellularLocation>
</comment>
<dbReference type="InterPro" id="IPR013833">
    <property type="entry name" value="Cyt_c_oxidase_su3_a-hlx"/>
</dbReference>
<organism evidence="12 13">
    <name type="scientific">Gordonia pseudamarae</name>
    <dbReference type="NCBI Taxonomy" id="2831662"/>
    <lineage>
        <taxon>Bacteria</taxon>
        <taxon>Bacillati</taxon>
        <taxon>Actinomycetota</taxon>
        <taxon>Actinomycetes</taxon>
        <taxon>Mycobacteriales</taxon>
        <taxon>Gordoniaceae</taxon>
        <taxon>Gordonia</taxon>
    </lineage>
</organism>
<evidence type="ECO:0000259" key="11">
    <source>
        <dbReference type="PROSITE" id="PS50253"/>
    </source>
</evidence>
<feature type="transmembrane region" description="Helical" evidence="10">
    <location>
        <begin position="135"/>
        <end position="162"/>
    </location>
</feature>
<evidence type="ECO:0000256" key="6">
    <source>
        <dbReference type="ARBA" id="ARBA00031400"/>
    </source>
</evidence>
<evidence type="ECO:0000313" key="13">
    <source>
        <dbReference type="Proteomes" id="UP001059836"/>
    </source>
</evidence>
<protein>
    <recommendedName>
        <fullName evidence="6">Cytochrome aa3 subunit 3</fullName>
    </recommendedName>
</protein>